<name>A0A842I2A9_9SPHN</name>
<evidence type="ECO:0000313" key="3">
    <source>
        <dbReference type="Proteomes" id="UP000564378"/>
    </source>
</evidence>
<dbReference type="Pfam" id="PF01717">
    <property type="entry name" value="Meth_synt_2"/>
    <property type="match status" value="1"/>
</dbReference>
<organism evidence="2 3">
    <name type="scientific">Parasphingopyxis marina</name>
    <dbReference type="NCBI Taxonomy" id="2761622"/>
    <lineage>
        <taxon>Bacteria</taxon>
        <taxon>Pseudomonadati</taxon>
        <taxon>Pseudomonadota</taxon>
        <taxon>Alphaproteobacteria</taxon>
        <taxon>Sphingomonadales</taxon>
        <taxon>Sphingomonadaceae</taxon>
        <taxon>Parasphingopyxis</taxon>
    </lineage>
</organism>
<dbReference type="GO" id="GO:0003871">
    <property type="term" value="F:5-methyltetrahydropteroyltriglutamate-homocysteine S-methyltransferase activity"/>
    <property type="evidence" value="ECO:0007669"/>
    <property type="project" value="InterPro"/>
</dbReference>
<dbReference type="GO" id="GO:0009086">
    <property type="term" value="P:methionine biosynthetic process"/>
    <property type="evidence" value="ECO:0007669"/>
    <property type="project" value="InterPro"/>
</dbReference>
<gene>
    <name evidence="2" type="ORF">H6P80_14660</name>
</gene>
<dbReference type="Gene3D" id="3.20.20.210">
    <property type="match status" value="1"/>
</dbReference>
<dbReference type="RefSeq" id="WP_185802179.1">
    <property type="nucleotide sequence ID" value="NZ_JACJVJ010000003.1"/>
</dbReference>
<reference evidence="2 3" key="1">
    <citation type="submission" date="2020-08" db="EMBL/GenBank/DDBJ databases">
        <title>Draft genome sequence of Parasphingopyxis sp. GrpM-11.</title>
        <authorList>
            <person name="Oh J."/>
            <person name="Roh D.-H."/>
        </authorList>
    </citation>
    <scope>NUCLEOTIDE SEQUENCE [LARGE SCALE GENOMIC DNA]</scope>
    <source>
        <strain evidence="2 3">GrpM-11</strain>
    </source>
</reference>
<evidence type="ECO:0000313" key="2">
    <source>
        <dbReference type="EMBL" id="MBC2778863.1"/>
    </source>
</evidence>
<accession>A0A842I2A9</accession>
<dbReference type="InterPro" id="IPR038071">
    <property type="entry name" value="UROD/MetE-like_sf"/>
</dbReference>
<proteinExistence type="predicted"/>
<dbReference type="GO" id="GO:0008270">
    <property type="term" value="F:zinc ion binding"/>
    <property type="evidence" value="ECO:0007669"/>
    <property type="project" value="InterPro"/>
</dbReference>
<comment type="caution">
    <text evidence="2">The sequence shown here is derived from an EMBL/GenBank/DDBJ whole genome shotgun (WGS) entry which is preliminary data.</text>
</comment>
<dbReference type="PANTHER" id="PTHR43844">
    <property type="entry name" value="METHIONINE SYNTHASE"/>
    <property type="match status" value="1"/>
</dbReference>
<sequence>MKQSTDRILTTHVGSLIRPVPVLEGMMSKVLGEHVDEEAFQKSVSEGVADVVAKQAEIGIDIPSDGEISKPSFHAYVIERLGGLERVPPEKGAYYAKLSEEFPGFMNQYNAMYKSMWMAPDLDPARVQKALAVPNSSCRVVEPITYIGQEDLQRDLENYKAALEGKDFVEAFMPSATPARDDADAGEVYSSMSDYLYALADAMHEEYKAITDAGFVVQLDLGLPARNQVLPGNPNPSPEDLRRASEMQVEAYNHALRGIPEDRVRYHMCWGSMNTPHTTDVPLREVIDIILKIDAQAYVIEGANPRHEHEWMVWKDVKLPEGKILVPGVVSHQTNVVEHPELVAWRIENFASVVGRENVIAGTDCGFSQGWNMARVHPEVQWAKLETLVEGAALASQRLWN</sequence>
<dbReference type="SUPFAM" id="SSF51726">
    <property type="entry name" value="UROD/MetE-like"/>
    <property type="match status" value="1"/>
</dbReference>
<dbReference type="AlphaFoldDB" id="A0A842I2A9"/>
<keyword evidence="3" id="KW-1185">Reference proteome</keyword>
<feature type="domain" description="Cobalamin-independent methionine synthase MetE C-terminal/archaeal" evidence="1">
    <location>
        <begin position="194"/>
        <end position="369"/>
    </location>
</feature>
<dbReference type="EMBL" id="JACJVJ010000003">
    <property type="protein sequence ID" value="MBC2778863.1"/>
    <property type="molecule type" value="Genomic_DNA"/>
</dbReference>
<evidence type="ECO:0000259" key="1">
    <source>
        <dbReference type="Pfam" id="PF01717"/>
    </source>
</evidence>
<dbReference type="Proteomes" id="UP000564378">
    <property type="component" value="Unassembled WGS sequence"/>
</dbReference>
<dbReference type="InterPro" id="IPR002629">
    <property type="entry name" value="Met_Synth_C/arc"/>
</dbReference>
<protein>
    <submittedName>
        <fullName evidence="2">Cobalamin-independent methionine synthase II family protein</fullName>
    </submittedName>
</protein>
<dbReference type="CDD" id="cd03311">
    <property type="entry name" value="CIMS_C_terminal_like"/>
    <property type="match status" value="1"/>
</dbReference>
<dbReference type="PANTHER" id="PTHR43844:SF2">
    <property type="entry name" value="SYNTHASE, VITAMIN-B12 INDEPENDENT, PUTATIVE (AFU_ORTHOLOGUE AFUA_3G12060)-RELATED"/>
    <property type="match status" value="1"/>
</dbReference>